<evidence type="ECO:0000313" key="2">
    <source>
        <dbReference type="EMBL" id="PYI13036.1"/>
    </source>
</evidence>
<keyword evidence="1" id="KW-0472">Membrane</keyword>
<name>A0A2V5I006_ASPV1</name>
<organism evidence="2 3">
    <name type="scientific">Aspergillus violaceofuscus (strain CBS 115571)</name>
    <dbReference type="NCBI Taxonomy" id="1450538"/>
    <lineage>
        <taxon>Eukaryota</taxon>
        <taxon>Fungi</taxon>
        <taxon>Dikarya</taxon>
        <taxon>Ascomycota</taxon>
        <taxon>Pezizomycotina</taxon>
        <taxon>Eurotiomycetes</taxon>
        <taxon>Eurotiomycetidae</taxon>
        <taxon>Eurotiales</taxon>
        <taxon>Aspergillaceae</taxon>
        <taxon>Aspergillus</taxon>
    </lineage>
</organism>
<dbReference type="EMBL" id="KZ825267">
    <property type="protein sequence ID" value="PYI13036.1"/>
    <property type="molecule type" value="Genomic_DNA"/>
</dbReference>
<evidence type="ECO:0000256" key="1">
    <source>
        <dbReference type="SAM" id="Phobius"/>
    </source>
</evidence>
<evidence type="ECO:0000313" key="3">
    <source>
        <dbReference type="Proteomes" id="UP000249829"/>
    </source>
</evidence>
<feature type="transmembrane region" description="Helical" evidence="1">
    <location>
        <begin position="33"/>
        <end position="53"/>
    </location>
</feature>
<dbReference type="Proteomes" id="UP000249829">
    <property type="component" value="Unassembled WGS sequence"/>
</dbReference>
<accession>A0A2V5I006</accession>
<keyword evidence="3" id="KW-1185">Reference proteome</keyword>
<sequence length="71" mass="7898">MAVPSKVTEDLGTIYARVAQLSPYNCLSRTSSALMTLDWIFAVTVPLLICRLFQRHPAHLNNKSVSDYASD</sequence>
<keyword evidence="1" id="KW-1133">Transmembrane helix</keyword>
<protein>
    <submittedName>
        <fullName evidence="2">Uncharacterized protein</fullName>
    </submittedName>
</protein>
<proteinExistence type="predicted"/>
<dbReference type="AlphaFoldDB" id="A0A2V5I006"/>
<gene>
    <name evidence="2" type="ORF">BO99DRAFT_74012</name>
</gene>
<reference evidence="2 3" key="1">
    <citation type="submission" date="2018-02" db="EMBL/GenBank/DDBJ databases">
        <title>The genomes of Aspergillus section Nigri reveals drivers in fungal speciation.</title>
        <authorList>
            <consortium name="DOE Joint Genome Institute"/>
            <person name="Vesth T.C."/>
            <person name="Nybo J."/>
            <person name="Theobald S."/>
            <person name="Brandl J."/>
            <person name="Frisvad J.C."/>
            <person name="Nielsen K.F."/>
            <person name="Lyhne E.K."/>
            <person name="Kogle M.E."/>
            <person name="Kuo A."/>
            <person name="Riley R."/>
            <person name="Clum A."/>
            <person name="Nolan M."/>
            <person name="Lipzen A."/>
            <person name="Salamov A."/>
            <person name="Henrissat B."/>
            <person name="Wiebenga A."/>
            <person name="De vries R.P."/>
            <person name="Grigoriev I.V."/>
            <person name="Mortensen U.H."/>
            <person name="Andersen M.R."/>
            <person name="Baker S.E."/>
        </authorList>
    </citation>
    <scope>NUCLEOTIDE SEQUENCE [LARGE SCALE GENOMIC DNA]</scope>
    <source>
        <strain evidence="2 3">CBS 115571</strain>
    </source>
</reference>
<keyword evidence="1" id="KW-0812">Transmembrane</keyword>